<feature type="region of interest" description="Disordered" evidence="1">
    <location>
        <begin position="1"/>
        <end position="23"/>
    </location>
</feature>
<accession>A0A7W3W2P4</accession>
<evidence type="ECO:0000313" key="4">
    <source>
        <dbReference type="Proteomes" id="UP000526734"/>
    </source>
</evidence>
<dbReference type="Pfam" id="PF13560">
    <property type="entry name" value="HTH_31"/>
    <property type="match status" value="1"/>
</dbReference>
<keyword evidence="4" id="KW-1185">Reference proteome</keyword>
<dbReference type="Proteomes" id="UP000526734">
    <property type="component" value="Unassembled WGS sequence"/>
</dbReference>
<dbReference type="SUPFAM" id="SSF47413">
    <property type="entry name" value="lambda repressor-like DNA-binding domains"/>
    <property type="match status" value="1"/>
</dbReference>
<dbReference type="InterPro" id="IPR001387">
    <property type="entry name" value="Cro/C1-type_HTH"/>
</dbReference>
<dbReference type="InterPro" id="IPR043917">
    <property type="entry name" value="DUF5753"/>
</dbReference>
<evidence type="ECO:0000256" key="1">
    <source>
        <dbReference type="SAM" id="MobiDB-lite"/>
    </source>
</evidence>
<dbReference type="Pfam" id="PF19054">
    <property type="entry name" value="DUF5753"/>
    <property type="match status" value="1"/>
</dbReference>
<dbReference type="PROSITE" id="PS50943">
    <property type="entry name" value="HTH_CROC1"/>
    <property type="match status" value="1"/>
</dbReference>
<dbReference type="CDD" id="cd00093">
    <property type="entry name" value="HTH_XRE"/>
    <property type="match status" value="1"/>
</dbReference>
<dbReference type="Gene3D" id="1.10.260.40">
    <property type="entry name" value="lambda repressor-like DNA-binding domains"/>
    <property type="match status" value="1"/>
</dbReference>
<dbReference type="EMBL" id="JACGZW010000010">
    <property type="protein sequence ID" value="MBB1157237.1"/>
    <property type="molecule type" value="Genomic_DNA"/>
</dbReference>
<feature type="domain" description="HTH cro/C1-type" evidence="2">
    <location>
        <begin position="28"/>
        <end position="82"/>
    </location>
</feature>
<dbReference type="InterPro" id="IPR010982">
    <property type="entry name" value="Lambda_DNA-bd_dom_sf"/>
</dbReference>
<reference evidence="3 4" key="1">
    <citation type="submission" date="2020-08" db="EMBL/GenBank/DDBJ databases">
        <title>Amycolatopsis sp. nov. DR6-1 isolated from Dendrobium heterocarpum.</title>
        <authorList>
            <person name="Tedsree N."/>
            <person name="Kuncharoen N."/>
            <person name="Likhitwitayawuid K."/>
            <person name="Tanasupawat S."/>
        </authorList>
    </citation>
    <scope>NUCLEOTIDE SEQUENCE [LARGE SCALE GENOMIC DNA]</scope>
    <source>
        <strain evidence="3 4">DR6-1</strain>
    </source>
</reference>
<evidence type="ECO:0000313" key="3">
    <source>
        <dbReference type="EMBL" id="MBB1157237.1"/>
    </source>
</evidence>
<organism evidence="3 4">
    <name type="scientific">Amycolatopsis dendrobii</name>
    <dbReference type="NCBI Taxonomy" id="2760662"/>
    <lineage>
        <taxon>Bacteria</taxon>
        <taxon>Bacillati</taxon>
        <taxon>Actinomycetota</taxon>
        <taxon>Actinomycetes</taxon>
        <taxon>Pseudonocardiales</taxon>
        <taxon>Pseudonocardiaceae</taxon>
        <taxon>Amycolatopsis</taxon>
    </lineage>
</organism>
<proteinExistence type="predicted"/>
<protein>
    <submittedName>
        <fullName evidence="3">Helix-turn-helix transcriptional regulator</fullName>
    </submittedName>
</protein>
<name>A0A7W3W2P4_9PSEU</name>
<dbReference type="AlphaFoldDB" id="A0A7W3W2P4"/>
<sequence length="297" mass="34007">MTEPLVTSPIRQPPPSLRTQRSRLGSRILKWRTARGLTQVDLADGIGCKQPKIQKIESGKAGTRPEDLERIVEVLEIPPADADQLRELNRANDPSARRAERRMITPQWFREVLEREQAAAEILSWTGNRIPGLLQSEYYMLAQFQASRQERVTDRVAERKARQRLFDACPGPRAVFMLEYSCVEKLVYGTKASIATDQLEHMIRIVETHPFAEVRILPRDAAAYPDEDFTILRFGHPDLPDFAYQESKVKLITVPRGQDEFASYEESWEAQLAATLSRDQSLQYLKEWASRCATPAR</sequence>
<comment type="caution">
    <text evidence="3">The sequence shown here is derived from an EMBL/GenBank/DDBJ whole genome shotgun (WGS) entry which is preliminary data.</text>
</comment>
<gene>
    <name evidence="3" type="ORF">H4281_29185</name>
</gene>
<evidence type="ECO:0000259" key="2">
    <source>
        <dbReference type="PROSITE" id="PS50943"/>
    </source>
</evidence>
<dbReference type="GO" id="GO:0003677">
    <property type="term" value="F:DNA binding"/>
    <property type="evidence" value="ECO:0007669"/>
    <property type="project" value="InterPro"/>
</dbReference>
<dbReference type="SMART" id="SM00530">
    <property type="entry name" value="HTH_XRE"/>
    <property type="match status" value="1"/>
</dbReference>